<dbReference type="EMBL" id="HBIR01053544">
    <property type="protein sequence ID" value="CAE0589865.1"/>
    <property type="molecule type" value="Transcribed_RNA"/>
</dbReference>
<reference evidence="2" key="1">
    <citation type="submission" date="2021-01" db="EMBL/GenBank/DDBJ databases">
        <authorList>
            <person name="Corre E."/>
            <person name="Pelletier E."/>
            <person name="Niang G."/>
            <person name="Scheremetjew M."/>
            <person name="Finn R."/>
            <person name="Kale V."/>
            <person name="Holt S."/>
            <person name="Cochrane G."/>
            <person name="Meng A."/>
            <person name="Brown T."/>
            <person name="Cohen L."/>
        </authorList>
    </citation>
    <scope>NUCLEOTIDE SEQUENCE</scope>
    <source>
        <strain evidence="2">379</strain>
    </source>
</reference>
<evidence type="ECO:0000313" key="2">
    <source>
        <dbReference type="EMBL" id="CAE0589866.1"/>
    </source>
</evidence>
<protein>
    <submittedName>
        <fullName evidence="2">Uncharacterized protein</fullName>
    </submittedName>
</protein>
<dbReference type="EMBL" id="HBIR01053545">
    <property type="protein sequence ID" value="CAE0589866.1"/>
    <property type="molecule type" value="Transcribed_RNA"/>
</dbReference>
<evidence type="ECO:0000313" key="1">
    <source>
        <dbReference type="EMBL" id="CAE0589865.1"/>
    </source>
</evidence>
<proteinExistence type="predicted"/>
<accession>A0A6V2X8Y5</accession>
<sequence length="379" mass="40990">MGCSHSSAATTRTSKQSRRAKQSRAFCAGLPVVGILRCDGARWECAQAIVSAADRAEYHYRIVYAVVEGLPYQHVRAGKPLSASQEEVLRVAVEELDSAGCVCITGDCGSFVHYQGAVRSLTTRAVVLSPLVQASLIATMYQRTEKVIVVTNDTNDYSQADLEQNLVAIGLEQDDAKRFIVVGLQHIRGFATADVADQEVSEWGLVDESVTTVERKAIITTVERKAKERNAKAIILESTLLPSFSDALRARLGLPVFDALTLVDYFVHASTDNPRFGLDFDERQAGRCNAYDGLDPAKLPAIGILRIDYEYPPALGDIACEKSYGYRTTHEVAEGLTFEVAQEGGPLCSEKRENVAAALQRLQATPGVVGIAGDCAASS</sequence>
<name>A0A6V2X8Y5_EMIHU</name>
<dbReference type="AlphaFoldDB" id="A0A6V2X8Y5"/>
<organism evidence="2">
    <name type="scientific">Emiliania huxleyi</name>
    <name type="common">Coccolithophore</name>
    <name type="synonym">Pontosphaera huxleyi</name>
    <dbReference type="NCBI Taxonomy" id="2903"/>
    <lineage>
        <taxon>Eukaryota</taxon>
        <taxon>Haptista</taxon>
        <taxon>Haptophyta</taxon>
        <taxon>Prymnesiophyceae</taxon>
        <taxon>Isochrysidales</taxon>
        <taxon>Noelaerhabdaceae</taxon>
        <taxon>Emiliania</taxon>
    </lineage>
</organism>
<gene>
    <name evidence="1" type="ORF">EHUX00137_LOCUS41727</name>
    <name evidence="2" type="ORF">EHUX00137_LOCUS41728</name>
</gene>